<dbReference type="Gene3D" id="3.40.50.300">
    <property type="entry name" value="P-loop containing nucleotide triphosphate hydrolases"/>
    <property type="match status" value="1"/>
</dbReference>
<dbReference type="Pfam" id="PF00005">
    <property type="entry name" value="ABC_tran"/>
    <property type="match status" value="1"/>
</dbReference>
<dbReference type="GO" id="GO:0005886">
    <property type="term" value="C:plasma membrane"/>
    <property type="evidence" value="ECO:0007669"/>
    <property type="project" value="TreeGrafter"/>
</dbReference>
<keyword evidence="2" id="KW-0067">ATP-binding</keyword>
<dbReference type="InterPro" id="IPR027417">
    <property type="entry name" value="P-loop_NTPase"/>
</dbReference>
<dbReference type="SMART" id="SM00382">
    <property type="entry name" value="AAA"/>
    <property type="match status" value="1"/>
</dbReference>
<dbReference type="OrthoDB" id="9802264at2"/>
<keyword evidence="1" id="KW-0547">Nucleotide-binding</keyword>
<evidence type="ECO:0000313" key="4">
    <source>
        <dbReference type="EMBL" id="PRY13409.1"/>
    </source>
</evidence>
<dbReference type="GO" id="GO:0022857">
    <property type="term" value="F:transmembrane transporter activity"/>
    <property type="evidence" value="ECO:0007669"/>
    <property type="project" value="TreeGrafter"/>
</dbReference>
<comment type="caution">
    <text evidence="4">The sequence shown here is derived from an EMBL/GenBank/DDBJ whole genome shotgun (WGS) entry which is preliminary data.</text>
</comment>
<dbReference type="RefSeq" id="WP_106212183.1">
    <property type="nucleotide sequence ID" value="NZ_PVZF01000008.1"/>
</dbReference>
<dbReference type="PANTHER" id="PTHR24220">
    <property type="entry name" value="IMPORT ATP-BINDING PROTEIN"/>
    <property type="match status" value="1"/>
</dbReference>
<dbReference type="PROSITE" id="PS50893">
    <property type="entry name" value="ABC_TRANSPORTER_2"/>
    <property type="match status" value="1"/>
</dbReference>
<dbReference type="PROSITE" id="PS00211">
    <property type="entry name" value="ABC_TRANSPORTER_1"/>
    <property type="match status" value="1"/>
</dbReference>
<protein>
    <submittedName>
        <fullName evidence="4">ABC-type methionine transport system ATPase subunit</fullName>
    </submittedName>
</protein>
<keyword evidence="5" id="KW-1185">Reference proteome</keyword>
<dbReference type="InterPro" id="IPR003439">
    <property type="entry name" value="ABC_transporter-like_ATP-bd"/>
</dbReference>
<dbReference type="InterPro" id="IPR015854">
    <property type="entry name" value="ABC_transpr_LolD-like"/>
</dbReference>
<reference evidence="4 5" key="1">
    <citation type="submission" date="2018-03" db="EMBL/GenBank/DDBJ databases">
        <title>Genomic Encyclopedia of Archaeal and Bacterial Type Strains, Phase II (KMG-II): from individual species to whole genera.</title>
        <authorList>
            <person name="Goeker M."/>
        </authorList>
    </citation>
    <scope>NUCLEOTIDE SEQUENCE [LARGE SCALE GENOMIC DNA]</scope>
    <source>
        <strain evidence="4 5">DSM 19711</strain>
    </source>
</reference>
<feature type="domain" description="ABC transporter" evidence="3">
    <location>
        <begin position="2"/>
        <end position="241"/>
    </location>
</feature>
<name>A0A2T0R1G8_9ACTN</name>
<dbReference type="InterPro" id="IPR003593">
    <property type="entry name" value="AAA+_ATPase"/>
</dbReference>
<dbReference type="AlphaFoldDB" id="A0A2T0R1G8"/>
<gene>
    <name evidence="4" type="ORF">CLV37_10877</name>
</gene>
<evidence type="ECO:0000313" key="5">
    <source>
        <dbReference type="Proteomes" id="UP000238083"/>
    </source>
</evidence>
<dbReference type="Proteomes" id="UP000238083">
    <property type="component" value="Unassembled WGS sequence"/>
</dbReference>
<dbReference type="PANTHER" id="PTHR24220:SF685">
    <property type="entry name" value="ABC TRANSPORTER RELATED"/>
    <property type="match status" value="1"/>
</dbReference>
<dbReference type="InterPro" id="IPR017871">
    <property type="entry name" value="ABC_transporter-like_CS"/>
</dbReference>
<evidence type="ECO:0000259" key="3">
    <source>
        <dbReference type="PROSITE" id="PS50893"/>
    </source>
</evidence>
<organism evidence="4 5">
    <name type="scientific">Kineococcus rhizosphaerae</name>
    <dbReference type="NCBI Taxonomy" id="559628"/>
    <lineage>
        <taxon>Bacteria</taxon>
        <taxon>Bacillati</taxon>
        <taxon>Actinomycetota</taxon>
        <taxon>Actinomycetes</taxon>
        <taxon>Kineosporiales</taxon>
        <taxon>Kineosporiaceae</taxon>
        <taxon>Kineococcus</taxon>
    </lineage>
</organism>
<dbReference type="EMBL" id="PVZF01000008">
    <property type="protein sequence ID" value="PRY13409.1"/>
    <property type="molecule type" value="Genomic_DNA"/>
</dbReference>
<dbReference type="GO" id="GO:0005524">
    <property type="term" value="F:ATP binding"/>
    <property type="evidence" value="ECO:0007669"/>
    <property type="project" value="UniProtKB-KW"/>
</dbReference>
<evidence type="ECO:0000256" key="2">
    <source>
        <dbReference type="ARBA" id="ARBA00022840"/>
    </source>
</evidence>
<evidence type="ECO:0000256" key="1">
    <source>
        <dbReference type="ARBA" id="ARBA00022741"/>
    </source>
</evidence>
<dbReference type="GO" id="GO:0016887">
    <property type="term" value="F:ATP hydrolysis activity"/>
    <property type="evidence" value="ECO:0007669"/>
    <property type="project" value="InterPro"/>
</dbReference>
<dbReference type="SUPFAM" id="SSF52540">
    <property type="entry name" value="P-loop containing nucleoside triphosphate hydrolases"/>
    <property type="match status" value="1"/>
</dbReference>
<proteinExistence type="predicted"/>
<accession>A0A2T0R1G8</accession>
<sequence length="334" mass="35365">MIELRHLTKTYGDAPHVTTVLDRLDLTVPAGSITAVVGPSGAGKSTLAQCVTLLTRPTSGSVVVAGQDLTGLGESRLREARRRIGTIFQSDGLQTRRTAAQNVELPLRYLGVVPRDRRRRVAELLDRVGLAGFADRYPHELSGGQRQRVGIARALALRPTVLLADEATSGLDPQATASITALLRGLRDDLGLAILFITHEMDTIVDVADTVARLDHGRIVENAPLLDVLRDPGSPVGAALLPRRPVAASAGLVVWEVHYRGDDVPADWLTSASRELGHDLALLGASVGTVAGSTVGHATLGVPRALDAAALRAAFTRRGLHAQVAPTARELDLV</sequence>